<comment type="caution">
    <text evidence="1">The sequence shown here is derived from an EMBL/GenBank/DDBJ whole genome shotgun (WGS) entry which is preliminary data.</text>
</comment>
<accession>A0A839Q308</accession>
<dbReference type="RefSeq" id="WP_183467533.1">
    <property type="nucleotide sequence ID" value="NZ_JACHVU010000003.1"/>
</dbReference>
<evidence type="ECO:0000313" key="2">
    <source>
        <dbReference type="Proteomes" id="UP000550501"/>
    </source>
</evidence>
<reference evidence="1 2" key="1">
    <citation type="submission" date="2020-08" db="EMBL/GenBank/DDBJ databases">
        <title>The Agave Microbiome: Exploring the role of microbial communities in plant adaptations to desert environments.</title>
        <authorList>
            <person name="Partida-Martinez L.P."/>
        </authorList>
    </citation>
    <scope>NUCLEOTIDE SEQUENCE [LARGE SCALE GENOMIC DNA]</scope>
    <source>
        <strain evidence="1 2">AT2.18</strain>
    </source>
</reference>
<dbReference type="AlphaFoldDB" id="A0A839Q308"/>
<organism evidence="1 2">
    <name type="scientific">Mycolicibacterium iranicum</name>
    <name type="common">Mycobacterium iranicum</name>
    <dbReference type="NCBI Taxonomy" id="912594"/>
    <lineage>
        <taxon>Bacteria</taxon>
        <taxon>Bacillati</taxon>
        <taxon>Actinomycetota</taxon>
        <taxon>Actinomycetes</taxon>
        <taxon>Mycobacteriales</taxon>
        <taxon>Mycobacteriaceae</taxon>
        <taxon>Mycolicibacterium</taxon>
    </lineage>
</organism>
<dbReference type="Proteomes" id="UP000550501">
    <property type="component" value="Unassembled WGS sequence"/>
</dbReference>
<name>A0A839Q308_MYCIR</name>
<evidence type="ECO:0000313" key="1">
    <source>
        <dbReference type="EMBL" id="MBB2990279.1"/>
    </source>
</evidence>
<keyword evidence="2" id="KW-1185">Reference proteome</keyword>
<sequence length="76" mass="8049">MTQAHGDDGAGLAVGRRVRTVGDEIATGEIVEDFGDLSGTAVVVDAQSTVRSRRWAVALDDGRLVFLDGHELEPLT</sequence>
<gene>
    <name evidence="1" type="ORF">FHR72_001747</name>
</gene>
<dbReference type="EMBL" id="JACHVU010000003">
    <property type="protein sequence ID" value="MBB2990279.1"/>
    <property type="molecule type" value="Genomic_DNA"/>
</dbReference>
<proteinExistence type="predicted"/>
<protein>
    <submittedName>
        <fullName evidence="1">Uncharacterized protein</fullName>
    </submittedName>
</protein>